<dbReference type="InterPro" id="IPR001680">
    <property type="entry name" value="WD40_rpt"/>
</dbReference>
<dbReference type="InterPro" id="IPR036322">
    <property type="entry name" value="WD40_repeat_dom_sf"/>
</dbReference>
<dbReference type="Gene3D" id="2.130.10.10">
    <property type="entry name" value="YVTN repeat-like/Quinoprotein amine dehydrogenase"/>
    <property type="match status" value="1"/>
</dbReference>
<evidence type="ECO:0000313" key="4">
    <source>
        <dbReference type="Proteomes" id="UP001208570"/>
    </source>
</evidence>
<keyword evidence="1" id="KW-0853">WD repeat</keyword>
<keyword evidence="2" id="KW-0677">Repeat</keyword>
<evidence type="ECO:0000313" key="3">
    <source>
        <dbReference type="EMBL" id="KAK2145446.1"/>
    </source>
</evidence>
<organism evidence="3 4">
    <name type="scientific">Paralvinella palmiformis</name>
    <dbReference type="NCBI Taxonomy" id="53620"/>
    <lineage>
        <taxon>Eukaryota</taxon>
        <taxon>Metazoa</taxon>
        <taxon>Spiralia</taxon>
        <taxon>Lophotrochozoa</taxon>
        <taxon>Annelida</taxon>
        <taxon>Polychaeta</taxon>
        <taxon>Sedentaria</taxon>
        <taxon>Canalipalpata</taxon>
        <taxon>Terebellida</taxon>
        <taxon>Terebelliformia</taxon>
        <taxon>Alvinellidae</taxon>
        <taxon>Paralvinella</taxon>
    </lineage>
</organism>
<dbReference type="PANTHER" id="PTHR19918:SF4">
    <property type="entry name" value="CELL DIVISION CYCLE PROTEIN 20 HOMOLOG B"/>
    <property type="match status" value="1"/>
</dbReference>
<comment type="caution">
    <text evidence="3">The sequence shown here is derived from an EMBL/GenBank/DDBJ whole genome shotgun (WGS) entry which is preliminary data.</text>
</comment>
<evidence type="ECO:0000256" key="1">
    <source>
        <dbReference type="ARBA" id="ARBA00022574"/>
    </source>
</evidence>
<dbReference type="EMBL" id="JAODUP010000681">
    <property type="protein sequence ID" value="KAK2145446.1"/>
    <property type="molecule type" value="Genomic_DNA"/>
</dbReference>
<dbReference type="InterPro" id="IPR033010">
    <property type="entry name" value="Cdc20/Fizzy"/>
</dbReference>
<evidence type="ECO:0000256" key="2">
    <source>
        <dbReference type="ARBA" id="ARBA00022737"/>
    </source>
</evidence>
<accession>A0AAD9J3P8</accession>
<name>A0AAD9J3P8_9ANNE</name>
<dbReference type="GO" id="GO:1990757">
    <property type="term" value="F:ubiquitin ligase activator activity"/>
    <property type="evidence" value="ECO:0007669"/>
    <property type="project" value="TreeGrafter"/>
</dbReference>
<keyword evidence="4" id="KW-1185">Reference proteome</keyword>
<dbReference type="SMART" id="SM00320">
    <property type="entry name" value="WD40"/>
    <property type="match status" value="4"/>
</dbReference>
<protein>
    <submittedName>
        <fullName evidence="3">Uncharacterized protein</fullName>
    </submittedName>
</protein>
<dbReference type="AlphaFoldDB" id="A0AAD9J3P8"/>
<gene>
    <name evidence="3" type="ORF">LSH36_681g02026</name>
</gene>
<dbReference type="PANTHER" id="PTHR19918">
    <property type="entry name" value="CELL DIVISION CYCLE 20 CDC20 FIZZY -RELATED"/>
    <property type="match status" value="1"/>
</dbReference>
<proteinExistence type="predicted"/>
<dbReference type="GO" id="GO:0031145">
    <property type="term" value="P:anaphase-promoting complex-dependent catabolic process"/>
    <property type="evidence" value="ECO:0007669"/>
    <property type="project" value="TreeGrafter"/>
</dbReference>
<dbReference type="Pfam" id="PF00400">
    <property type="entry name" value="WD40"/>
    <property type="match status" value="2"/>
</dbReference>
<dbReference type="GO" id="GO:0010997">
    <property type="term" value="F:anaphase-promoting complex binding"/>
    <property type="evidence" value="ECO:0007669"/>
    <property type="project" value="InterPro"/>
</dbReference>
<reference evidence="3" key="1">
    <citation type="journal article" date="2023" name="Mol. Biol. Evol.">
        <title>Third-Generation Sequencing Reveals the Adaptive Role of the Epigenome in Three Deep-Sea Polychaetes.</title>
        <authorList>
            <person name="Perez M."/>
            <person name="Aroh O."/>
            <person name="Sun Y."/>
            <person name="Lan Y."/>
            <person name="Juniper S.K."/>
            <person name="Young C.R."/>
            <person name="Angers B."/>
            <person name="Qian P.Y."/>
        </authorList>
    </citation>
    <scope>NUCLEOTIDE SEQUENCE</scope>
    <source>
        <strain evidence="3">P08H-3</strain>
    </source>
</reference>
<dbReference type="Proteomes" id="UP001208570">
    <property type="component" value="Unassembled WGS sequence"/>
</dbReference>
<dbReference type="InterPro" id="IPR015943">
    <property type="entry name" value="WD40/YVTN_repeat-like_dom_sf"/>
</dbReference>
<dbReference type="GO" id="GO:0005680">
    <property type="term" value="C:anaphase-promoting complex"/>
    <property type="evidence" value="ECO:0007669"/>
    <property type="project" value="TreeGrafter"/>
</dbReference>
<sequence>MFASRKADASGSVPFDRYIPRRRGSSFDVSYLMLLSNSLGDSGFMPNDSSSPNNKEIQNNKSATAAAASAYNSLRTARRSEGNSILNISQNNSSPFSWSSQGIIAVALNQNVTTSKVSNYRAGNQSLDIHTCTLPEFDVDVPLYITAVVWDPEGRYLALGTKDGLTLLEPKSQKILSVHSDKYREISGERLCGLAVSIHEKYLAYSGSSGRLYVTKIQESSHPDLIVKGHISAVKALAFCPWQPTLLASGGGSRDGTIKGHRVTNGVKVFEIPSVKQVKKKKCIHSSQVCSLVWSPATKELISGHGEGDIRVFIWSYPNMEPVGFLHAENIGRVVGLGISPDRTTLATLTTVNESLSLWHIAKESKEQSPMRPKRLANNSLRLASALPGSPLSACIR</sequence>
<dbReference type="SUPFAM" id="SSF50978">
    <property type="entry name" value="WD40 repeat-like"/>
    <property type="match status" value="1"/>
</dbReference>
<dbReference type="GO" id="GO:1905786">
    <property type="term" value="P:positive regulation of anaphase-promoting complex-dependent catabolic process"/>
    <property type="evidence" value="ECO:0007669"/>
    <property type="project" value="TreeGrafter"/>
</dbReference>